<keyword evidence="10" id="KW-1185">Reference proteome</keyword>
<dbReference type="EMBL" id="BLLK01000069">
    <property type="protein sequence ID" value="GFH60720.1"/>
    <property type="molecule type" value="Genomic_DNA"/>
</dbReference>
<evidence type="ECO:0000256" key="1">
    <source>
        <dbReference type="ARBA" id="ARBA00004123"/>
    </source>
</evidence>
<evidence type="ECO:0000313" key="10">
    <source>
        <dbReference type="Proteomes" id="UP001054902"/>
    </source>
</evidence>
<dbReference type="GO" id="GO:0032259">
    <property type="term" value="P:methylation"/>
    <property type="evidence" value="ECO:0007669"/>
    <property type="project" value="UniProtKB-KW"/>
</dbReference>
<evidence type="ECO:0000256" key="3">
    <source>
        <dbReference type="ARBA" id="ARBA00022679"/>
    </source>
</evidence>
<dbReference type="Pfam" id="PF22528">
    <property type="entry name" value="PRMT_C"/>
    <property type="match status" value="1"/>
</dbReference>
<evidence type="ECO:0000256" key="5">
    <source>
        <dbReference type="ARBA" id="ARBA00023242"/>
    </source>
</evidence>
<dbReference type="FunFam" id="3.40.50.150:FF:000116">
    <property type="entry name" value="probable protein arginine N-methyltransferase 1"/>
    <property type="match status" value="1"/>
</dbReference>
<evidence type="ECO:0000256" key="6">
    <source>
        <dbReference type="PROSITE-ProRule" id="PRU01015"/>
    </source>
</evidence>
<dbReference type="InterPro" id="IPR025799">
    <property type="entry name" value="Arg_MeTrfase"/>
</dbReference>
<feature type="compositionally biased region" description="Basic and acidic residues" evidence="7">
    <location>
        <begin position="19"/>
        <end position="29"/>
    </location>
</feature>
<reference evidence="9 10" key="1">
    <citation type="journal article" date="2021" name="Sci. Rep.">
        <title>The genome of the diatom Chaetoceros tenuissimus carries an ancient integrated fragment of an extant virus.</title>
        <authorList>
            <person name="Hongo Y."/>
            <person name="Kimura K."/>
            <person name="Takaki Y."/>
            <person name="Yoshida Y."/>
            <person name="Baba S."/>
            <person name="Kobayashi G."/>
            <person name="Nagasaki K."/>
            <person name="Hano T."/>
            <person name="Tomaru Y."/>
        </authorList>
    </citation>
    <scope>NUCLEOTIDE SEQUENCE [LARGE SCALE GENOMIC DNA]</scope>
    <source>
        <strain evidence="9 10">NIES-3715</strain>
    </source>
</reference>
<dbReference type="GO" id="GO:0042054">
    <property type="term" value="F:histone methyltransferase activity"/>
    <property type="evidence" value="ECO:0007669"/>
    <property type="project" value="TreeGrafter"/>
</dbReference>
<proteinExistence type="predicted"/>
<dbReference type="Proteomes" id="UP001054902">
    <property type="component" value="Unassembled WGS sequence"/>
</dbReference>
<accession>A0AAD3DCA2</accession>
<keyword evidence="2 6" id="KW-0489">Methyltransferase</keyword>
<feature type="domain" description="Protein arginine N-methyltransferase" evidence="8">
    <location>
        <begin position="206"/>
        <end position="369"/>
    </location>
</feature>
<dbReference type="FunFam" id="2.70.160.11:FF:000001">
    <property type="entry name" value="Blast:Protein arginine N-methyltransferase 1"/>
    <property type="match status" value="1"/>
</dbReference>
<feature type="compositionally biased region" description="Polar residues" evidence="7">
    <location>
        <begin position="30"/>
        <end position="48"/>
    </location>
</feature>
<dbReference type="Pfam" id="PF06325">
    <property type="entry name" value="PrmA"/>
    <property type="match status" value="1"/>
</dbReference>
<dbReference type="PANTHER" id="PTHR11006">
    <property type="entry name" value="PROTEIN ARGININE N-METHYLTRANSFERASE"/>
    <property type="match status" value="1"/>
</dbReference>
<keyword evidence="4 6" id="KW-0949">S-adenosyl-L-methionine</keyword>
<evidence type="ECO:0000259" key="8">
    <source>
        <dbReference type="Pfam" id="PF22528"/>
    </source>
</evidence>
<dbReference type="GO" id="GO:0016274">
    <property type="term" value="F:protein-arginine N-methyltransferase activity"/>
    <property type="evidence" value="ECO:0007669"/>
    <property type="project" value="InterPro"/>
</dbReference>
<dbReference type="AlphaFoldDB" id="A0AAD3DCA2"/>
<keyword evidence="3 6" id="KW-0808">Transferase</keyword>
<protein>
    <submittedName>
        <fullName evidence="9">Type I protein arginine methyltransferase</fullName>
    </submittedName>
</protein>
<dbReference type="InterPro" id="IPR029063">
    <property type="entry name" value="SAM-dependent_MTases_sf"/>
</dbReference>
<feature type="region of interest" description="Disordered" evidence="7">
    <location>
        <begin position="1"/>
        <end position="48"/>
    </location>
</feature>
<dbReference type="InterPro" id="IPR055135">
    <property type="entry name" value="PRMT_dom"/>
</dbReference>
<dbReference type="PROSITE" id="PS51678">
    <property type="entry name" value="SAM_MT_PRMT"/>
    <property type="match status" value="1"/>
</dbReference>
<sequence>MSSTKESSVEGSNMKRKKLDTADKDDDKSSSNNETSKQLNNAEQDETTTGMTSKDYYFDSYSHYGIHEEMIKDRVRTETYRAAILNNKNLFEGKIVLDVGCGTGILSMFAAQAGAKHVYGIDCSSIIEQAKKIVKINGFENQITLIKGKVEEVELPFPDNQENLKQVDIIISEWMGYFLLYESMLDTVIYARDKWLVPENGIILPDQACMYIGGLEDGNYKGERVDWWNEVYGFDFSPIREIALQEPIVDVVNGNAVNTDVVPFLSIDILTCKKEDLVFNNEFTLTAIRNDYLHGFVAYFECAFTQLHKPIGFSTSPFSNYTHWKQTIFYLRDPLTVKEGEQMKGSLSCKPNASNNRDLDISINIKFNGEYSKFNGQIDYNLR</sequence>
<gene>
    <name evidence="9" type="ORF">CTEN210_17196</name>
</gene>
<dbReference type="GO" id="GO:0005634">
    <property type="term" value="C:nucleus"/>
    <property type="evidence" value="ECO:0007669"/>
    <property type="project" value="UniProtKB-SubCell"/>
</dbReference>
<dbReference type="Gene3D" id="2.70.160.11">
    <property type="entry name" value="Hnrnp arginine n-methyltransferase1"/>
    <property type="match status" value="1"/>
</dbReference>
<dbReference type="PANTHER" id="PTHR11006:SF53">
    <property type="entry name" value="PROTEIN ARGININE N-METHYLTRANSFERASE 3"/>
    <property type="match status" value="1"/>
</dbReference>
<dbReference type="CDD" id="cd02440">
    <property type="entry name" value="AdoMet_MTases"/>
    <property type="match status" value="1"/>
</dbReference>
<evidence type="ECO:0000256" key="2">
    <source>
        <dbReference type="ARBA" id="ARBA00022603"/>
    </source>
</evidence>
<evidence type="ECO:0000256" key="4">
    <source>
        <dbReference type="ARBA" id="ARBA00022691"/>
    </source>
</evidence>
<feature type="compositionally biased region" description="Polar residues" evidence="7">
    <location>
        <begin position="1"/>
        <end position="11"/>
    </location>
</feature>
<evidence type="ECO:0000256" key="7">
    <source>
        <dbReference type="SAM" id="MobiDB-lite"/>
    </source>
</evidence>
<dbReference type="SUPFAM" id="SSF53335">
    <property type="entry name" value="S-adenosyl-L-methionine-dependent methyltransferases"/>
    <property type="match status" value="1"/>
</dbReference>
<keyword evidence="5" id="KW-0539">Nucleus</keyword>
<evidence type="ECO:0000313" key="9">
    <source>
        <dbReference type="EMBL" id="GFH60720.1"/>
    </source>
</evidence>
<comment type="subcellular location">
    <subcellularLocation>
        <location evidence="1">Nucleus</location>
    </subcellularLocation>
</comment>
<organism evidence="9 10">
    <name type="scientific">Chaetoceros tenuissimus</name>
    <dbReference type="NCBI Taxonomy" id="426638"/>
    <lineage>
        <taxon>Eukaryota</taxon>
        <taxon>Sar</taxon>
        <taxon>Stramenopiles</taxon>
        <taxon>Ochrophyta</taxon>
        <taxon>Bacillariophyta</taxon>
        <taxon>Coscinodiscophyceae</taxon>
        <taxon>Chaetocerotophycidae</taxon>
        <taxon>Chaetocerotales</taxon>
        <taxon>Chaetocerotaceae</taxon>
        <taxon>Chaetoceros</taxon>
    </lineage>
</organism>
<comment type="caution">
    <text evidence="9">The sequence shown here is derived from an EMBL/GenBank/DDBJ whole genome shotgun (WGS) entry which is preliminary data.</text>
</comment>
<dbReference type="Gene3D" id="3.40.50.150">
    <property type="entry name" value="Vaccinia Virus protein VP39"/>
    <property type="match status" value="1"/>
</dbReference>
<name>A0AAD3DCA2_9STRA</name>